<dbReference type="RefSeq" id="WP_187247973.1">
    <property type="nucleotide sequence ID" value="NZ_BAAAOK010000065.1"/>
</dbReference>
<protein>
    <recommendedName>
        <fullName evidence="4">Integral membrane protein</fullName>
    </recommendedName>
</protein>
<reference evidence="2 3" key="1">
    <citation type="submission" date="2020-06" db="EMBL/GenBank/DDBJ databases">
        <title>Actinomadura xiongansis sp. nov., isolated from soil of Baiyangdian.</title>
        <authorList>
            <person name="Zhang X."/>
        </authorList>
    </citation>
    <scope>NUCLEOTIDE SEQUENCE [LARGE SCALE GENOMIC DNA]</scope>
    <source>
        <strain evidence="2 3">HBUM206468</strain>
    </source>
</reference>
<feature type="transmembrane region" description="Helical" evidence="1">
    <location>
        <begin position="27"/>
        <end position="48"/>
    </location>
</feature>
<evidence type="ECO:0008006" key="4">
    <source>
        <dbReference type="Google" id="ProtNLM"/>
    </source>
</evidence>
<proteinExistence type="predicted"/>
<keyword evidence="1" id="KW-0472">Membrane</keyword>
<organism evidence="2 3">
    <name type="scientific">Actinomadura alba</name>
    <dbReference type="NCBI Taxonomy" id="406431"/>
    <lineage>
        <taxon>Bacteria</taxon>
        <taxon>Bacillati</taxon>
        <taxon>Actinomycetota</taxon>
        <taxon>Actinomycetes</taxon>
        <taxon>Streptosporangiales</taxon>
        <taxon>Thermomonosporaceae</taxon>
        <taxon>Actinomadura</taxon>
    </lineage>
</organism>
<feature type="transmembrane region" description="Helical" evidence="1">
    <location>
        <begin position="112"/>
        <end position="134"/>
    </location>
</feature>
<comment type="caution">
    <text evidence="2">The sequence shown here is derived from an EMBL/GenBank/DDBJ whole genome shotgun (WGS) entry which is preliminary data.</text>
</comment>
<name>A0ABR7M1L7_9ACTN</name>
<gene>
    <name evidence="2" type="ORF">HKK74_36390</name>
</gene>
<sequence>MAAVTATTAAPAKAEAKLLRFALKQDAIGSGANGLVYLAAAAVFGSMFGLPAAFLVPVGAFLVAFAGFLLYLASRPVVNRAAVITVMVVNVAWVIASAEVLIAGWFQLTGLGTALAIAQAVVVAGFTGLQFMGLRKA</sequence>
<accession>A0ABR7M1L7</accession>
<feature type="transmembrane region" description="Helical" evidence="1">
    <location>
        <begin position="54"/>
        <end position="74"/>
    </location>
</feature>
<feature type="transmembrane region" description="Helical" evidence="1">
    <location>
        <begin position="81"/>
        <end position="106"/>
    </location>
</feature>
<keyword evidence="1" id="KW-0812">Transmembrane</keyword>
<keyword evidence="3" id="KW-1185">Reference proteome</keyword>
<dbReference type="Proteomes" id="UP000805614">
    <property type="component" value="Unassembled WGS sequence"/>
</dbReference>
<evidence type="ECO:0000313" key="2">
    <source>
        <dbReference type="EMBL" id="MBC6470931.1"/>
    </source>
</evidence>
<dbReference type="EMBL" id="JABVEC010000052">
    <property type="protein sequence ID" value="MBC6470931.1"/>
    <property type="molecule type" value="Genomic_DNA"/>
</dbReference>
<evidence type="ECO:0000313" key="3">
    <source>
        <dbReference type="Proteomes" id="UP000805614"/>
    </source>
</evidence>
<evidence type="ECO:0000256" key="1">
    <source>
        <dbReference type="SAM" id="Phobius"/>
    </source>
</evidence>
<keyword evidence="1" id="KW-1133">Transmembrane helix</keyword>